<comment type="similarity">
    <text evidence="8">Belongs to the IWS1 family.</text>
</comment>
<feature type="compositionally biased region" description="Basic and acidic residues" evidence="10">
    <location>
        <begin position="336"/>
        <end position="353"/>
    </location>
</feature>
<dbReference type="PANTHER" id="PTHR46010:SF1">
    <property type="entry name" value="PROTEIN IWS1 HOMOLOG"/>
    <property type="match status" value="1"/>
</dbReference>
<feature type="compositionally biased region" description="Polar residues" evidence="10">
    <location>
        <begin position="169"/>
        <end position="183"/>
    </location>
</feature>
<evidence type="ECO:0000256" key="6">
    <source>
        <dbReference type="ARBA" id="ARBA00023187"/>
    </source>
</evidence>
<evidence type="ECO:0000259" key="11">
    <source>
        <dbReference type="PROSITE" id="PS51319"/>
    </source>
</evidence>
<dbReference type="InterPro" id="IPR051037">
    <property type="entry name" value="RNAPII_TF_IWS1"/>
</dbReference>
<dbReference type="GO" id="GO:0016973">
    <property type="term" value="P:poly(A)+ mRNA export from nucleus"/>
    <property type="evidence" value="ECO:0007669"/>
    <property type="project" value="TreeGrafter"/>
</dbReference>
<feature type="compositionally biased region" description="Acidic residues" evidence="10">
    <location>
        <begin position="150"/>
        <end position="160"/>
    </location>
</feature>
<feature type="compositionally biased region" description="Basic and acidic residues" evidence="10">
    <location>
        <begin position="235"/>
        <end position="247"/>
    </location>
</feature>
<evidence type="ECO:0000256" key="1">
    <source>
        <dbReference type="ARBA" id="ARBA00022448"/>
    </source>
</evidence>
<feature type="compositionally biased region" description="Acidic residues" evidence="10">
    <location>
        <begin position="285"/>
        <end position="295"/>
    </location>
</feature>
<dbReference type="OrthoDB" id="21124at2759"/>
<feature type="compositionally biased region" description="Low complexity" evidence="10">
    <location>
        <begin position="48"/>
        <end position="57"/>
    </location>
</feature>
<dbReference type="Pfam" id="PF08711">
    <property type="entry name" value="Med26"/>
    <property type="match status" value="1"/>
</dbReference>
<feature type="non-terminal residue" evidence="12">
    <location>
        <position position="1"/>
    </location>
</feature>
<feature type="region of interest" description="Disordered" evidence="10">
    <location>
        <begin position="540"/>
        <end position="620"/>
    </location>
</feature>
<evidence type="ECO:0000256" key="3">
    <source>
        <dbReference type="ARBA" id="ARBA00022816"/>
    </source>
</evidence>
<evidence type="ECO:0000256" key="9">
    <source>
        <dbReference type="PROSITE-ProRule" id="PRU00649"/>
    </source>
</evidence>
<evidence type="ECO:0000256" key="8">
    <source>
        <dbReference type="ARBA" id="ARBA00037992"/>
    </source>
</evidence>
<keyword evidence="5" id="KW-0804">Transcription</keyword>
<reference evidence="12" key="1">
    <citation type="journal article" date="2013" name="Genome Biol. Evol.">
        <title>Punctuated emergences of genetic and phenotypic innovations in eumetazoan, bilaterian, euteleostome, and hominidae ancestors.</title>
        <authorList>
            <person name="Wenger Y."/>
            <person name="Galliot B."/>
        </authorList>
    </citation>
    <scope>NUCLEOTIDE SEQUENCE</scope>
    <source>
        <tissue evidence="12">Whole animals</tissue>
    </source>
</reference>
<feature type="compositionally biased region" description="Basic and acidic residues" evidence="10">
    <location>
        <begin position="542"/>
        <end position="553"/>
    </location>
</feature>
<dbReference type="GO" id="GO:0005634">
    <property type="term" value="C:nucleus"/>
    <property type="evidence" value="ECO:0007669"/>
    <property type="project" value="UniProtKB-SubCell"/>
</dbReference>
<keyword evidence="4" id="KW-0805">Transcription regulation</keyword>
<dbReference type="Gene3D" id="1.20.930.10">
    <property type="entry name" value="Conserved domain common to transcription factors TFIIS, elongin A, CRSP70"/>
    <property type="match status" value="1"/>
</dbReference>
<keyword evidence="1" id="KW-0813">Transport</keyword>
<sequence length="657" mass="74528">VKMAALDDDDDNLNFSDIDSDENISLPNKPIQSSHSFIAHKEIKSCLSEEQNSNNSNDSDEYEPISPPNDNESFNIDEKEDGIEDEKEDEFEKNQTFEPISPISDPGDRDFEDLGFTEKTDNAFENISDEENNQNEDETEDGKFSPSQESDNELNFEEENSNSSGYHLLSSNKTTAINSLVNKNTDDIEAPVPSPLSDVEGDTQEEEHVQEDTLIDEFLVTKSNNDNFLPIDSEIEIKQKDSSDETKNSNMDENDDDKSSSSMTEYKLEKPSTVEPSTETSLDNAEVEEEEDSEEDLKKKDEEEVEREDAGNLIADIFGESDDEEEFEGFDDDEILPEKEKAKKQDEIKKSGDGDASSEDEEPPVRNFVSDFDLMLQKKKEMNKMKRRSKKDFEVINDNDDIIDSMIKKMKEAAETDRMLNQSSKAATNKMKMLPIVLDHLRKADLQQSLIDCGVLPAMKEWLSPLPDHALPHINIRKTFLKVLSEFPPLDKGALKSSGIGRAVMLLFKHPKEIPENKKLAGKIITNWARPIFNMTTNFSEMSREEREMRDKASFSSAKRQRLSSDSEKIDEDDESRPRKPGDKGWIGRARVPMPSHRDYLNRPASKVEGPFEKSKGTKKSLSRFEIHARKYKEKRNSQSGLLKAVSISLNGGKLAL</sequence>
<feature type="region of interest" description="Disordered" evidence="10">
    <location>
        <begin position="1"/>
        <end position="366"/>
    </location>
</feature>
<dbReference type="EMBL" id="HAAD01001626">
    <property type="protein sequence ID" value="CDG67858.1"/>
    <property type="molecule type" value="mRNA"/>
</dbReference>
<dbReference type="InterPro" id="IPR035441">
    <property type="entry name" value="TFIIS/LEDGF_dom_sf"/>
</dbReference>
<feature type="compositionally biased region" description="Acidic residues" evidence="10">
    <location>
        <begin position="1"/>
        <end position="22"/>
    </location>
</feature>
<proteinExistence type="evidence at transcript level"/>
<evidence type="ECO:0000256" key="10">
    <source>
        <dbReference type="SAM" id="MobiDB-lite"/>
    </source>
</evidence>
<dbReference type="InterPro" id="IPR017923">
    <property type="entry name" value="TFIIS_N"/>
</dbReference>
<keyword evidence="6" id="KW-0508">mRNA splicing</keyword>
<keyword evidence="2" id="KW-0507">mRNA processing</keyword>
<evidence type="ECO:0000256" key="4">
    <source>
        <dbReference type="ARBA" id="ARBA00023015"/>
    </source>
</evidence>
<evidence type="ECO:0000313" key="12">
    <source>
        <dbReference type="EMBL" id="CDG67858.1"/>
    </source>
</evidence>
<dbReference type="PROSITE" id="PS51319">
    <property type="entry name" value="TFIIS_N"/>
    <property type="match status" value="1"/>
</dbReference>
<keyword evidence="7 9" id="KW-0539">Nucleus</keyword>
<feature type="compositionally biased region" description="Acidic residues" evidence="10">
    <location>
        <begin position="319"/>
        <end position="335"/>
    </location>
</feature>
<feature type="domain" description="TFIIS N-terminal" evidence="11">
    <location>
        <begin position="457"/>
        <end position="535"/>
    </location>
</feature>
<protein>
    <submittedName>
        <fullName evidence="12">Protein IWS1 homolog</fullName>
    </submittedName>
</protein>
<feature type="compositionally biased region" description="Acidic residues" evidence="10">
    <location>
        <begin position="127"/>
        <end position="140"/>
    </location>
</feature>
<organism evidence="12">
    <name type="scientific">Hydra vulgaris</name>
    <name type="common">Hydra</name>
    <name type="synonym">Hydra attenuata</name>
    <dbReference type="NCBI Taxonomy" id="6087"/>
    <lineage>
        <taxon>Eukaryota</taxon>
        <taxon>Metazoa</taxon>
        <taxon>Cnidaria</taxon>
        <taxon>Hydrozoa</taxon>
        <taxon>Hydroidolina</taxon>
        <taxon>Anthoathecata</taxon>
        <taxon>Aplanulata</taxon>
        <taxon>Hydridae</taxon>
        <taxon>Hydra</taxon>
    </lineage>
</organism>
<feature type="compositionally biased region" description="Acidic residues" evidence="10">
    <location>
        <begin position="78"/>
        <end position="89"/>
    </location>
</feature>
<feature type="compositionally biased region" description="Polar residues" evidence="10">
    <location>
        <begin position="23"/>
        <end position="36"/>
    </location>
</feature>
<dbReference type="AlphaFoldDB" id="T2M6E2"/>
<dbReference type="PANTHER" id="PTHR46010">
    <property type="entry name" value="PROTEIN IWS1 HOMOLOG"/>
    <property type="match status" value="1"/>
</dbReference>
<keyword evidence="3" id="KW-0509">mRNA transport</keyword>
<comment type="subcellular location">
    <subcellularLocation>
        <location evidence="9">Nucleus</location>
    </subcellularLocation>
</comment>
<evidence type="ECO:0000256" key="2">
    <source>
        <dbReference type="ARBA" id="ARBA00022664"/>
    </source>
</evidence>
<evidence type="ECO:0000256" key="5">
    <source>
        <dbReference type="ARBA" id="ARBA00023163"/>
    </source>
</evidence>
<accession>T2M6E2</accession>
<dbReference type="GO" id="GO:0006397">
    <property type="term" value="P:mRNA processing"/>
    <property type="evidence" value="ECO:0007669"/>
    <property type="project" value="UniProtKB-KW"/>
</dbReference>
<dbReference type="GO" id="GO:0008380">
    <property type="term" value="P:RNA splicing"/>
    <property type="evidence" value="ECO:0007669"/>
    <property type="project" value="UniProtKB-KW"/>
</dbReference>
<feature type="compositionally biased region" description="Polar residues" evidence="10">
    <location>
        <begin position="274"/>
        <end position="283"/>
    </location>
</feature>
<gene>
    <name evidence="12" type="primary">IWS1</name>
</gene>
<evidence type="ECO:0000256" key="7">
    <source>
        <dbReference type="ARBA" id="ARBA00023242"/>
    </source>
</evidence>
<dbReference type="FunFam" id="1.20.930.10:FF:000001">
    <property type="entry name" value="IWS1, SUPT6H interacting protein"/>
    <property type="match status" value="1"/>
</dbReference>
<name>T2M6E2_HYDVU</name>